<dbReference type="GO" id="GO:0005507">
    <property type="term" value="F:copper ion binding"/>
    <property type="evidence" value="ECO:0007669"/>
    <property type="project" value="TreeGrafter"/>
</dbReference>
<dbReference type="GO" id="GO:0010038">
    <property type="term" value="P:response to metal ion"/>
    <property type="evidence" value="ECO:0007669"/>
    <property type="project" value="InterPro"/>
</dbReference>
<name>A0AAG5CTZ7_ANOAO</name>
<keyword evidence="3" id="KW-1185">Reference proteome</keyword>
<dbReference type="InterPro" id="IPR011322">
    <property type="entry name" value="N-reg_PII-like_a/b"/>
</dbReference>
<dbReference type="Pfam" id="PF03091">
    <property type="entry name" value="CutA1"/>
    <property type="match status" value="1"/>
</dbReference>
<dbReference type="EnsemblMetazoa" id="ENSAATROPT002395">
    <property type="protein sequence ID" value="ENSAATROPP002296"/>
    <property type="gene ID" value="ENSAATROPG001887"/>
</dbReference>
<dbReference type="InterPro" id="IPR004323">
    <property type="entry name" value="Ion_tolerance_CutA"/>
</dbReference>
<evidence type="ECO:0000256" key="1">
    <source>
        <dbReference type="ARBA" id="ARBA00010169"/>
    </source>
</evidence>
<dbReference type="PANTHER" id="PTHR23419">
    <property type="entry name" value="DIVALENT CATION TOLERANCE CUTA-RELATED"/>
    <property type="match status" value="1"/>
</dbReference>
<dbReference type="Proteomes" id="UP000075880">
    <property type="component" value="Unassembled WGS sequence"/>
</dbReference>
<accession>A0AAG5CTZ7</accession>
<dbReference type="PANTHER" id="PTHR23419:SF8">
    <property type="entry name" value="FI09726P"/>
    <property type="match status" value="1"/>
</dbReference>
<reference evidence="2" key="1">
    <citation type="submission" date="2024-04" db="UniProtKB">
        <authorList>
            <consortium name="EnsemblMetazoa"/>
        </authorList>
    </citation>
    <scope>IDENTIFICATION</scope>
    <source>
        <strain evidence="2">EBRO</strain>
    </source>
</reference>
<protein>
    <submittedName>
        <fullName evidence="2">Uncharacterized protein</fullName>
    </submittedName>
</protein>
<dbReference type="InterPro" id="IPR015867">
    <property type="entry name" value="N-reg_PII/ATP_PRibTrfase_C"/>
</dbReference>
<evidence type="ECO:0000313" key="3">
    <source>
        <dbReference type="Proteomes" id="UP000075880"/>
    </source>
</evidence>
<comment type="similarity">
    <text evidence="1">Belongs to the CutA family.</text>
</comment>
<evidence type="ECO:0000313" key="2">
    <source>
        <dbReference type="EnsemblMetazoa" id="ENSAATROPP002296"/>
    </source>
</evidence>
<dbReference type="AlphaFoldDB" id="A0AAG5CTZ7"/>
<sequence>MLHWGQSFFAISVCSQHSSQYTCQQQTETTGLRKSSMQMRHFGRFRIDSTTLLSVASTVPGAFMGSSAGGWTGRNGCDGSLLVPSPGLSSAGRLTVGGSLPIASSRSVSEAVPLPETVTSPIEYCGGPYTWLSSPSTFSSSSVSSAFLITDRARCTMSSEAAAIQETTEYSVAFVTTPDTNASNKLARGLVEKKLVACVNIIPGVMSIYEWEGKINEDPEYLLMIKTRTSRMDEVIRFVRENHPYSVAEVISFPIANGNAPYLEWIGKIVPKPGLPK</sequence>
<proteinExistence type="inferred from homology"/>
<organism evidence="2 3">
    <name type="scientific">Anopheles atroparvus</name>
    <name type="common">European mosquito</name>
    <dbReference type="NCBI Taxonomy" id="41427"/>
    <lineage>
        <taxon>Eukaryota</taxon>
        <taxon>Metazoa</taxon>
        <taxon>Ecdysozoa</taxon>
        <taxon>Arthropoda</taxon>
        <taxon>Hexapoda</taxon>
        <taxon>Insecta</taxon>
        <taxon>Pterygota</taxon>
        <taxon>Neoptera</taxon>
        <taxon>Endopterygota</taxon>
        <taxon>Diptera</taxon>
        <taxon>Nematocera</taxon>
        <taxon>Culicoidea</taxon>
        <taxon>Culicidae</taxon>
        <taxon>Anophelinae</taxon>
        <taxon>Anopheles</taxon>
    </lineage>
</organism>
<dbReference type="SUPFAM" id="SSF54913">
    <property type="entry name" value="GlnB-like"/>
    <property type="match status" value="1"/>
</dbReference>
<dbReference type="Gene3D" id="3.30.70.120">
    <property type="match status" value="1"/>
</dbReference>